<dbReference type="HOGENOM" id="CLU_3043602_0_0_9"/>
<protein>
    <submittedName>
        <fullName evidence="1">Uncharacterized protein</fullName>
    </submittedName>
</protein>
<proteinExistence type="predicted"/>
<dbReference type="AlphaFoldDB" id="A8SE02"/>
<reference evidence="1 2" key="1">
    <citation type="submission" date="2007-09" db="EMBL/GenBank/DDBJ databases">
        <title>Draft genome sequence of Faecalibacterium prausnitzii M21/2.</title>
        <authorList>
            <person name="Sudarsanam P."/>
            <person name="Ley R."/>
            <person name="Guruge J."/>
            <person name="Turnbaugh P.J."/>
            <person name="Mahowald M."/>
            <person name="Liep D."/>
            <person name="Gordon J."/>
        </authorList>
    </citation>
    <scope>NUCLEOTIDE SEQUENCE [LARGE SCALE GENOMIC DNA]</scope>
    <source>
        <strain evidence="1 2">M21/2</strain>
    </source>
</reference>
<dbReference type="EMBL" id="ABED02000028">
    <property type="protein sequence ID" value="EDP21061.1"/>
    <property type="molecule type" value="Genomic_DNA"/>
</dbReference>
<organism evidence="1 2">
    <name type="scientific">Faecalibacterium prausnitzii M21/2</name>
    <dbReference type="NCBI Taxonomy" id="411485"/>
    <lineage>
        <taxon>Bacteria</taxon>
        <taxon>Bacillati</taxon>
        <taxon>Bacillota</taxon>
        <taxon>Clostridia</taxon>
        <taxon>Eubacteriales</taxon>
        <taxon>Oscillospiraceae</taxon>
        <taxon>Faecalibacterium</taxon>
    </lineage>
</organism>
<sequence length="54" mass="6020">MARSAERSKRIFTKGAVAGNAVCRCNPSREKAILENPQIFQNCKYKNIFSAEDG</sequence>
<name>A8SE02_9FIRM</name>
<comment type="caution">
    <text evidence="1">The sequence shown here is derived from an EMBL/GenBank/DDBJ whole genome shotgun (WGS) entry which is preliminary data.</text>
</comment>
<accession>A8SE02</accession>
<evidence type="ECO:0000313" key="1">
    <source>
        <dbReference type="EMBL" id="EDP21061.1"/>
    </source>
</evidence>
<evidence type="ECO:0000313" key="2">
    <source>
        <dbReference type="Proteomes" id="UP000005945"/>
    </source>
</evidence>
<reference evidence="1 2" key="2">
    <citation type="submission" date="2007-09" db="EMBL/GenBank/DDBJ databases">
        <authorList>
            <person name="Fulton L."/>
            <person name="Clifton S."/>
            <person name="Fulton B."/>
            <person name="Xu J."/>
            <person name="Minx P."/>
            <person name="Pepin K.H."/>
            <person name="Johnson M."/>
            <person name="Thiruvilangam P."/>
            <person name="Bhonagiri V."/>
            <person name="Nash W.E."/>
            <person name="Mardis E.R."/>
            <person name="Wilson R.K."/>
        </authorList>
    </citation>
    <scope>NUCLEOTIDE SEQUENCE [LARGE SCALE GENOMIC DNA]</scope>
    <source>
        <strain evidence="1 2">M21/2</strain>
    </source>
</reference>
<gene>
    <name evidence="1" type="ORF">FAEPRAM212_02389</name>
</gene>
<dbReference type="Proteomes" id="UP000005945">
    <property type="component" value="Unassembled WGS sequence"/>
</dbReference>